<organism evidence="5 6">
    <name type="scientific">Rhodotorula taiwanensis</name>
    <dbReference type="NCBI Taxonomy" id="741276"/>
    <lineage>
        <taxon>Eukaryota</taxon>
        <taxon>Fungi</taxon>
        <taxon>Dikarya</taxon>
        <taxon>Basidiomycota</taxon>
        <taxon>Pucciniomycotina</taxon>
        <taxon>Microbotryomycetes</taxon>
        <taxon>Sporidiobolales</taxon>
        <taxon>Sporidiobolaceae</taxon>
        <taxon>Rhodotorula</taxon>
    </lineage>
</organism>
<dbReference type="Pfam" id="PF00172">
    <property type="entry name" value="Zn_clus"/>
    <property type="match status" value="1"/>
</dbReference>
<gene>
    <name evidence="5" type="ORF">BMF94_1125</name>
</gene>
<keyword evidence="2" id="KW-0539">Nucleus</keyword>
<dbReference type="Pfam" id="PF04082">
    <property type="entry name" value="Fungal_trans"/>
    <property type="match status" value="1"/>
</dbReference>
<dbReference type="GO" id="GO:0000981">
    <property type="term" value="F:DNA-binding transcription factor activity, RNA polymerase II-specific"/>
    <property type="evidence" value="ECO:0007669"/>
    <property type="project" value="InterPro"/>
</dbReference>
<dbReference type="OrthoDB" id="2123952at2759"/>
<dbReference type="PANTHER" id="PTHR31668:SF10">
    <property type="entry name" value="ZN(II)2CYS6 TRANSCRIPTION FACTOR (EUROFUNG)"/>
    <property type="match status" value="1"/>
</dbReference>
<evidence type="ECO:0000313" key="5">
    <source>
        <dbReference type="EMBL" id="POY75812.1"/>
    </source>
</evidence>
<dbReference type="InterPro" id="IPR007219">
    <property type="entry name" value="XnlR_reg_dom"/>
</dbReference>
<keyword evidence="1" id="KW-0479">Metal-binding</keyword>
<dbReference type="EMBL" id="PJQD01000011">
    <property type="protein sequence ID" value="POY75812.1"/>
    <property type="molecule type" value="Genomic_DNA"/>
</dbReference>
<dbReference type="GO" id="GO:0005634">
    <property type="term" value="C:nucleus"/>
    <property type="evidence" value="ECO:0007669"/>
    <property type="project" value="TreeGrafter"/>
</dbReference>
<evidence type="ECO:0000313" key="6">
    <source>
        <dbReference type="Proteomes" id="UP000237144"/>
    </source>
</evidence>
<accession>A0A2S5BGC1</accession>
<dbReference type="PROSITE" id="PS00463">
    <property type="entry name" value="ZN2_CY6_FUNGAL_1"/>
    <property type="match status" value="1"/>
</dbReference>
<evidence type="ECO:0000256" key="1">
    <source>
        <dbReference type="ARBA" id="ARBA00022723"/>
    </source>
</evidence>
<dbReference type="InterPro" id="IPR050797">
    <property type="entry name" value="Carb_Metab_Trans_Reg"/>
</dbReference>
<dbReference type="Proteomes" id="UP000237144">
    <property type="component" value="Unassembled WGS sequence"/>
</dbReference>
<comment type="caution">
    <text evidence="5">The sequence shown here is derived from an EMBL/GenBank/DDBJ whole genome shotgun (WGS) entry which is preliminary data.</text>
</comment>
<evidence type="ECO:0000256" key="3">
    <source>
        <dbReference type="SAM" id="MobiDB-lite"/>
    </source>
</evidence>
<dbReference type="GO" id="GO:0008270">
    <property type="term" value="F:zinc ion binding"/>
    <property type="evidence" value="ECO:0007669"/>
    <property type="project" value="InterPro"/>
</dbReference>
<feature type="region of interest" description="Disordered" evidence="3">
    <location>
        <begin position="33"/>
        <end position="85"/>
    </location>
</feature>
<reference evidence="5 6" key="1">
    <citation type="journal article" date="2018" name="Front. Microbiol.">
        <title>Prospects for Fungal Bioremediation of Acidic Radioactive Waste Sites: Characterization and Genome Sequence of Rhodotorula taiwanensis MD1149.</title>
        <authorList>
            <person name="Tkavc R."/>
            <person name="Matrosova V.Y."/>
            <person name="Grichenko O.E."/>
            <person name="Gostincar C."/>
            <person name="Volpe R.P."/>
            <person name="Klimenkova P."/>
            <person name="Gaidamakova E.K."/>
            <person name="Zhou C.E."/>
            <person name="Stewart B.J."/>
            <person name="Lyman M.G."/>
            <person name="Malfatti S.A."/>
            <person name="Rubinfeld B."/>
            <person name="Courtot M."/>
            <person name="Singh J."/>
            <person name="Dalgard C.L."/>
            <person name="Hamilton T."/>
            <person name="Frey K.G."/>
            <person name="Gunde-Cimerman N."/>
            <person name="Dugan L."/>
            <person name="Daly M.J."/>
        </authorList>
    </citation>
    <scope>NUCLEOTIDE SEQUENCE [LARGE SCALE GENOMIC DNA]</scope>
    <source>
        <strain evidence="5 6">MD1149</strain>
    </source>
</reference>
<feature type="region of interest" description="Disordered" evidence="3">
    <location>
        <begin position="737"/>
        <end position="756"/>
    </location>
</feature>
<feature type="compositionally biased region" description="Low complexity" evidence="3">
    <location>
        <begin position="182"/>
        <end position="198"/>
    </location>
</feature>
<name>A0A2S5BGC1_9BASI</name>
<evidence type="ECO:0000259" key="4">
    <source>
        <dbReference type="PROSITE" id="PS50048"/>
    </source>
</evidence>
<keyword evidence="6" id="KW-1185">Reference proteome</keyword>
<dbReference type="GO" id="GO:0001080">
    <property type="term" value="P:nitrogen catabolite activation of transcription from RNA polymerase II promoter"/>
    <property type="evidence" value="ECO:0007669"/>
    <property type="project" value="TreeGrafter"/>
</dbReference>
<proteinExistence type="predicted"/>
<feature type="region of interest" description="Disordered" evidence="3">
    <location>
        <begin position="110"/>
        <end position="205"/>
    </location>
</feature>
<dbReference type="SMART" id="SM00066">
    <property type="entry name" value="GAL4"/>
    <property type="match status" value="1"/>
</dbReference>
<dbReference type="PANTHER" id="PTHR31668">
    <property type="entry name" value="GLUCOSE TRANSPORT TRANSCRIPTION REGULATOR RGT1-RELATED-RELATED"/>
    <property type="match status" value="1"/>
</dbReference>
<dbReference type="CDD" id="cd00067">
    <property type="entry name" value="GAL4"/>
    <property type="match status" value="1"/>
</dbReference>
<dbReference type="GO" id="GO:0003677">
    <property type="term" value="F:DNA binding"/>
    <property type="evidence" value="ECO:0007669"/>
    <property type="project" value="InterPro"/>
</dbReference>
<dbReference type="PROSITE" id="PS50048">
    <property type="entry name" value="ZN2_CY6_FUNGAL_2"/>
    <property type="match status" value="1"/>
</dbReference>
<evidence type="ECO:0000256" key="2">
    <source>
        <dbReference type="ARBA" id="ARBA00023242"/>
    </source>
</evidence>
<dbReference type="AlphaFoldDB" id="A0A2S5BGC1"/>
<sequence length="792" mass="84594">MTDLQVTAGPAASSSLSPHSYSASVPYMLFSSATAAPPLPSNMGASTSAAAFPHAENSSTSPQQGGVPTNDTGLRPFRSKKVRPCDGCRRRKNRCALPVVGEPCVECRQTGRPCTFDLPPPRRNQKSTTKDGTEDPPSLDAPDGTTSHASTGGGALRRDRHHDLDLAGSKRARPAESSSNGARALAPAAAAPPHIQPASLDQDLPPGMEMSAVTATLTDDLLTHRTAAPSRQISKDAGHAQFVLFRKIPSHRPVVQDEHEKLVRAIEGFISATLPELSPSSIFDHYLTFLHPSMPVLPLGPAPTLDSLPPGLRAAIIVEAFVYLANDPRQATYVCTLFKSSLVADRLLYTSKLSSLATAILELSSAVDPRGDYLLLAKTIAQAQALGLHLDCRAWAIPDSEKSLRTRLWWCLRIHDAWASFLNSHPSHIQKNNQNVELPVLPTDISPVGPAVADVAFVLQCRLAMIVSRLQQEVCTLESFGSPERVLSCDAVERDLDALCGSVSAFTASRVRPVGMDCFLFNLFAFRCMVRRISIEIRIGLGNAFAPDGKTIHLFADFVAFCVSMTELSLGSEQPWYPYTAHILSSVLSSLIRVSLAALGSRPHAQPTHPPLPGDAASRMHIPLSVQLLNDLSLFLGAARRAYRWTRAEAAIERARSVSERLSSIAQADAATDTYSTVVQALSMVDVESSPSGSNGTGSSLAALDLLASLIHPDQPGPSVAAVASSSEPVIAWPPPVQQSSAAQAPPNEVSPLFGNDTLDLPDLEDWLNVLDGCEQWGGGDSGGAWPTLPGW</sequence>
<dbReference type="InterPro" id="IPR036864">
    <property type="entry name" value="Zn2-C6_fun-type_DNA-bd_sf"/>
</dbReference>
<dbReference type="InterPro" id="IPR001138">
    <property type="entry name" value="Zn2Cys6_DnaBD"/>
</dbReference>
<dbReference type="SUPFAM" id="SSF57701">
    <property type="entry name" value="Zn2/Cys6 DNA-binding domain"/>
    <property type="match status" value="1"/>
</dbReference>
<dbReference type="STRING" id="741276.A0A2S5BGC1"/>
<dbReference type="CDD" id="cd12148">
    <property type="entry name" value="fungal_TF_MHR"/>
    <property type="match status" value="1"/>
</dbReference>
<dbReference type="GO" id="GO:0006351">
    <property type="term" value="P:DNA-templated transcription"/>
    <property type="evidence" value="ECO:0007669"/>
    <property type="project" value="InterPro"/>
</dbReference>
<protein>
    <recommendedName>
        <fullName evidence="4">Zn(2)-C6 fungal-type domain-containing protein</fullName>
    </recommendedName>
</protein>
<dbReference type="Gene3D" id="4.10.240.10">
    <property type="entry name" value="Zn(2)-C6 fungal-type DNA-binding domain"/>
    <property type="match status" value="1"/>
</dbReference>
<feature type="domain" description="Zn(2)-C6 fungal-type" evidence="4">
    <location>
        <begin position="84"/>
        <end position="116"/>
    </location>
</feature>
<feature type="compositionally biased region" description="Polar residues" evidence="3">
    <location>
        <begin position="56"/>
        <end position="72"/>
    </location>
</feature>